<proteinExistence type="predicted"/>
<keyword evidence="5" id="KW-1185">Reference proteome</keyword>
<dbReference type="PANTHER" id="PTHR43616">
    <property type="entry name" value="GLYCEROL DEHYDROGENASE"/>
    <property type="match status" value="1"/>
</dbReference>
<organism evidence="4 5">
    <name type="scientific">Oceanobacillus kapialis</name>
    <dbReference type="NCBI Taxonomy" id="481353"/>
    <lineage>
        <taxon>Bacteria</taxon>
        <taxon>Bacillati</taxon>
        <taxon>Bacillota</taxon>
        <taxon>Bacilli</taxon>
        <taxon>Bacillales</taxon>
        <taxon>Bacillaceae</taxon>
        <taxon>Oceanobacillus</taxon>
    </lineage>
</organism>
<comment type="caution">
    <text evidence="4">The sequence shown here is derived from an EMBL/GenBank/DDBJ whole genome shotgun (WGS) entry which is preliminary data.</text>
</comment>
<name>A0ABW5Q1T1_9BACI</name>
<dbReference type="InterPro" id="IPR001670">
    <property type="entry name" value="ADH_Fe/GldA"/>
</dbReference>
<protein>
    <submittedName>
        <fullName evidence="4">Iron-containing alcohol dehydrogenase family protein</fullName>
    </submittedName>
</protein>
<evidence type="ECO:0000259" key="3">
    <source>
        <dbReference type="Pfam" id="PF00465"/>
    </source>
</evidence>
<dbReference type="InterPro" id="IPR016205">
    <property type="entry name" value="Glycerol_DH"/>
</dbReference>
<evidence type="ECO:0000256" key="2">
    <source>
        <dbReference type="ARBA" id="ARBA00023002"/>
    </source>
</evidence>
<dbReference type="Proteomes" id="UP001597451">
    <property type="component" value="Unassembled WGS sequence"/>
</dbReference>
<keyword evidence="1" id="KW-0479">Metal-binding</keyword>
<dbReference type="RefSeq" id="WP_379562422.1">
    <property type="nucleotide sequence ID" value="NZ_JBHUMX010000036.1"/>
</dbReference>
<evidence type="ECO:0000256" key="1">
    <source>
        <dbReference type="ARBA" id="ARBA00022723"/>
    </source>
</evidence>
<dbReference type="EMBL" id="JBHUMX010000036">
    <property type="protein sequence ID" value="MFD2629622.1"/>
    <property type="molecule type" value="Genomic_DNA"/>
</dbReference>
<sequence>MKPEEILRSGPNQYICREGILKDLSPRLQSFHSPVAVTGFKSYEAFQNYTSFPSNVEVFQHDGYSTDLAIEEISQFANQADVIIGVGGGKILDTAKSVADKLGIEVITIPTVAGTCAAATPLSVIYDSNGSFTRVDYHFRTIHLTLVDPIFLLDSPIEYLKSGIGDSLAKWYEAEAIIRNSNRSDLSIMVKVGLDHASYIKDILLEDSNAAIESMESNTVTPSFTRVLEAIIPLAGTVGGYAGKYGRMSGAHAVHNGLSFIDETHRILHGQKVAYGILVQLLLEDRTEEVKGLLPFYKSLTFPVNLQELNVTKEQEQAMKTVAAHAVKPEESLQLIKAFQEIDVIKAMKGLEKLSEVSLA</sequence>
<dbReference type="PANTHER" id="PTHR43616:SF3">
    <property type="entry name" value="HYDROXYCARBOXYLATE DEHYDROGENASE A"/>
    <property type="match status" value="1"/>
</dbReference>
<accession>A0ABW5Q1T1</accession>
<dbReference type="Gene3D" id="1.20.1090.10">
    <property type="entry name" value="Dehydroquinate synthase-like - alpha domain"/>
    <property type="match status" value="1"/>
</dbReference>
<gene>
    <name evidence="4" type="ORF">ACFSUN_12615</name>
</gene>
<dbReference type="Gene3D" id="3.40.50.1970">
    <property type="match status" value="1"/>
</dbReference>
<feature type="domain" description="Alcohol dehydrogenase iron-type/glycerol dehydrogenase GldA" evidence="3">
    <location>
        <begin position="11"/>
        <end position="149"/>
    </location>
</feature>
<keyword evidence="2" id="KW-0560">Oxidoreductase</keyword>
<dbReference type="Pfam" id="PF00465">
    <property type="entry name" value="Fe-ADH"/>
    <property type="match status" value="1"/>
</dbReference>
<evidence type="ECO:0000313" key="4">
    <source>
        <dbReference type="EMBL" id="MFD2629622.1"/>
    </source>
</evidence>
<dbReference type="PIRSF" id="PIRSF000112">
    <property type="entry name" value="Glycerol_dehydrogenase"/>
    <property type="match status" value="1"/>
</dbReference>
<reference evidence="5" key="1">
    <citation type="journal article" date="2019" name="Int. J. Syst. Evol. Microbiol.">
        <title>The Global Catalogue of Microorganisms (GCM) 10K type strain sequencing project: providing services to taxonomists for standard genome sequencing and annotation.</title>
        <authorList>
            <consortium name="The Broad Institute Genomics Platform"/>
            <consortium name="The Broad Institute Genome Sequencing Center for Infectious Disease"/>
            <person name="Wu L."/>
            <person name="Ma J."/>
        </authorList>
    </citation>
    <scope>NUCLEOTIDE SEQUENCE [LARGE SCALE GENOMIC DNA]</scope>
    <source>
        <strain evidence="5">TISTR 1858</strain>
    </source>
</reference>
<evidence type="ECO:0000313" key="5">
    <source>
        <dbReference type="Proteomes" id="UP001597451"/>
    </source>
</evidence>
<dbReference type="CDD" id="cd08172">
    <property type="entry name" value="GlyDH-like"/>
    <property type="match status" value="1"/>
</dbReference>
<dbReference type="SUPFAM" id="SSF56796">
    <property type="entry name" value="Dehydroquinate synthase-like"/>
    <property type="match status" value="1"/>
</dbReference>